<reference evidence="1 2" key="1">
    <citation type="submission" date="2016-07" db="EMBL/GenBank/DDBJ databases">
        <title>Pervasive Adenine N6-methylation of Active Genes in Fungi.</title>
        <authorList>
            <consortium name="DOE Joint Genome Institute"/>
            <person name="Mondo S.J."/>
            <person name="Dannebaum R.O."/>
            <person name="Kuo R.C."/>
            <person name="Labutti K."/>
            <person name="Haridas S."/>
            <person name="Kuo A."/>
            <person name="Salamov A."/>
            <person name="Ahrendt S.R."/>
            <person name="Lipzen A."/>
            <person name="Sullivan W."/>
            <person name="Andreopoulos W.B."/>
            <person name="Clum A."/>
            <person name="Lindquist E."/>
            <person name="Daum C."/>
            <person name="Ramamoorthy G.K."/>
            <person name="Gryganskyi A."/>
            <person name="Culley D."/>
            <person name="Magnuson J.K."/>
            <person name="James T.Y."/>
            <person name="O'Malley M.A."/>
            <person name="Stajich J.E."/>
            <person name="Spatafora J.W."/>
            <person name="Visel A."/>
            <person name="Grigoriev I.V."/>
        </authorList>
    </citation>
    <scope>NUCLEOTIDE SEQUENCE [LARGE SCALE GENOMIC DNA]</scope>
    <source>
        <strain evidence="1 2">68-887.2</strain>
    </source>
</reference>
<accession>A0A1Y2AJV9</accession>
<sequence length="175" mass="19016">MLGGDEVGVNANPLNADEVGEKVSLMYADGVVIVSRKAIALALQEASVNQKVIELVEAAVENGTRFVHDEEGVNVHRTRDEEVGNENQRENDVWEVESGNLRAIWDDEGASERWVDLEGVEASRISRVVVEEGTVSRDHDAEVVVILNLHVSLGRLGLLALLAFFKGSAGPGYKN</sequence>
<evidence type="ECO:0000313" key="2">
    <source>
        <dbReference type="Proteomes" id="UP000193986"/>
    </source>
</evidence>
<dbReference type="Proteomes" id="UP000193986">
    <property type="component" value="Unassembled WGS sequence"/>
</dbReference>
<dbReference type="InParanoid" id="A0A1Y2AJV9"/>
<proteinExistence type="predicted"/>
<evidence type="ECO:0000313" key="1">
    <source>
        <dbReference type="EMBL" id="ORY22590.1"/>
    </source>
</evidence>
<name>A0A1Y2AJV9_9TREE</name>
<dbReference type="AlphaFoldDB" id="A0A1Y2AJV9"/>
<dbReference type="EMBL" id="MCFC01000091">
    <property type="protein sequence ID" value="ORY22590.1"/>
    <property type="molecule type" value="Genomic_DNA"/>
</dbReference>
<keyword evidence="2" id="KW-1185">Reference proteome</keyword>
<organism evidence="1 2">
    <name type="scientific">Naematelia encephala</name>
    <dbReference type="NCBI Taxonomy" id="71784"/>
    <lineage>
        <taxon>Eukaryota</taxon>
        <taxon>Fungi</taxon>
        <taxon>Dikarya</taxon>
        <taxon>Basidiomycota</taxon>
        <taxon>Agaricomycotina</taxon>
        <taxon>Tremellomycetes</taxon>
        <taxon>Tremellales</taxon>
        <taxon>Naemateliaceae</taxon>
        <taxon>Naematelia</taxon>
    </lineage>
</organism>
<protein>
    <submittedName>
        <fullName evidence="1">Uncharacterized protein</fullName>
    </submittedName>
</protein>
<gene>
    <name evidence="1" type="ORF">BCR39DRAFT_382624</name>
</gene>
<comment type="caution">
    <text evidence="1">The sequence shown here is derived from an EMBL/GenBank/DDBJ whole genome shotgun (WGS) entry which is preliminary data.</text>
</comment>